<accession>A0A951UDJ2</accession>
<dbReference type="EMBL" id="JAHHIF010000047">
    <property type="protein sequence ID" value="MBW4547756.1"/>
    <property type="molecule type" value="Genomic_DNA"/>
</dbReference>
<keyword evidence="2" id="KW-0328">Glycosyltransferase</keyword>
<dbReference type="Proteomes" id="UP000753908">
    <property type="component" value="Unassembled WGS sequence"/>
</dbReference>
<name>A0A951UDJ2_9CYAN</name>
<reference evidence="2" key="2">
    <citation type="journal article" date="2022" name="Microbiol. Resour. Announc.">
        <title>Metagenome Sequencing to Explore Phylogenomics of Terrestrial Cyanobacteria.</title>
        <authorList>
            <person name="Ward R.D."/>
            <person name="Stajich J.E."/>
            <person name="Johansen J.R."/>
            <person name="Huntemann M."/>
            <person name="Clum A."/>
            <person name="Foster B."/>
            <person name="Foster B."/>
            <person name="Roux S."/>
            <person name="Palaniappan K."/>
            <person name="Varghese N."/>
            <person name="Mukherjee S."/>
            <person name="Reddy T.B.K."/>
            <person name="Daum C."/>
            <person name="Copeland A."/>
            <person name="Chen I.A."/>
            <person name="Ivanova N.N."/>
            <person name="Kyrpides N.C."/>
            <person name="Shapiro N."/>
            <person name="Eloe-Fadrosh E.A."/>
            <person name="Pietrasiak N."/>
        </authorList>
    </citation>
    <scope>NUCLEOTIDE SEQUENCE</scope>
    <source>
        <strain evidence="2">CPER-KK1</strain>
    </source>
</reference>
<evidence type="ECO:0000313" key="2">
    <source>
        <dbReference type="EMBL" id="MBW4547756.1"/>
    </source>
</evidence>
<feature type="domain" description="Glycosyltransferase 2-like prokaryotic type" evidence="1">
    <location>
        <begin position="5"/>
        <end position="247"/>
    </location>
</feature>
<organism evidence="2 3">
    <name type="scientific">Symplocastrum torsivum CPER-KK1</name>
    <dbReference type="NCBI Taxonomy" id="450513"/>
    <lineage>
        <taxon>Bacteria</taxon>
        <taxon>Bacillati</taxon>
        <taxon>Cyanobacteriota</taxon>
        <taxon>Cyanophyceae</taxon>
        <taxon>Oscillatoriophycideae</taxon>
        <taxon>Oscillatoriales</taxon>
        <taxon>Microcoleaceae</taxon>
        <taxon>Symplocastrum</taxon>
    </lineage>
</organism>
<dbReference type="InterPro" id="IPR050834">
    <property type="entry name" value="Glycosyltransf_2"/>
</dbReference>
<evidence type="ECO:0000259" key="1">
    <source>
        <dbReference type="Pfam" id="PF10111"/>
    </source>
</evidence>
<dbReference type="GO" id="GO:0016757">
    <property type="term" value="F:glycosyltransferase activity"/>
    <property type="evidence" value="ECO:0007669"/>
    <property type="project" value="UniProtKB-KW"/>
</dbReference>
<sequence>MPTISVVIPAYNAERTVLKTVESVQKQTFSDIEIIIINDGSTDRTLELLQSITDQRLKIVYYKNGGLPVARNRGISHANGEFISFIDADDLWTPDKLELQLAALQQHPDAGVAYSWTSYFIDGQEESISPYHPVFFEGNVYDKLLVNNIVGNGSNILVRRKAIESVGEFEPTLKSCEDWDFYIRLAAKWHFVVVPKHQILYRQSSKAMTSKVEVMEKEALRVVERAYQAAPPEYQFLKNQSLAWVYEYCTQQYLKHSIGMSGVHQASQKLWQAIRLHPPILLGDYAQSLMRWLIKKWIFMQLETCRREARISRATGK</sequence>
<dbReference type="Gene3D" id="3.90.550.10">
    <property type="entry name" value="Spore Coat Polysaccharide Biosynthesis Protein SpsA, Chain A"/>
    <property type="match status" value="1"/>
</dbReference>
<dbReference type="InterPro" id="IPR019290">
    <property type="entry name" value="GlycosylTrfase-like_prok"/>
</dbReference>
<dbReference type="PANTHER" id="PTHR43685">
    <property type="entry name" value="GLYCOSYLTRANSFERASE"/>
    <property type="match status" value="1"/>
</dbReference>
<dbReference type="SUPFAM" id="SSF53448">
    <property type="entry name" value="Nucleotide-diphospho-sugar transferases"/>
    <property type="match status" value="1"/>
</dbReference>
<dbReference type="CDD" id="cd00761">
    <property type="entry name" value="Glyco_tranf_GTA_type"/>
    <property type="match status" value="1"/>
</dbReference>
<reference evidence="2" key="1">
    <citation type="submission" date="2021-05" db="EMBL/GenBank/DDBJ databases">
        <authorList>
            <person name="Pietrasiak N."/>
            <person name="Ward R."/>
            <person name="Stajich J.E."/>
            <person name="Kurbessoian T."/>
        </authorList>
    </citation>
    <scope>NUCLEOTIDE SEQUENCE</scope>
    <source>
        <strain evidence="2">CPER-KK1</strain>
    </source>
</reference>
<dbReference type="PANTHER" id="PTHR43685:SF2">
    <property type="entry name" value="GLYCOSYLTRANSFERASE 2-LIKE DOMAIN-CONTAINING PROTEIN"/>
    <property type="match status" value="1"/>
</dbReference>
<comment type="caution">
    <text evidence="2">The sequence shown here is derived from an EMBL/GenBank/DDBJ whole genome shotgun (WGS) entry which is preliminary data.</text>
</comment>
<evidence type="ECO:0000313" key="3">
    <source>
        <dbReference type="Proteomes" id="UP000753908"/>
    </source>
</evidence>
<dbReference type="EC" id="2.4.-.-" evidence="2"/>
<dbReference type="InterPro" id="IPR029044">
    <property type="entry name" value="Nucleotide-diphossugar_trans"/>
</dbReference>
<proteinExistence type="predicted"/>
<dbReference type="AlphaFoldDB" id="A0A951UDJ2"/>
<dbReference type="Pfam" id="PF10111">
    <property type="entry name" value="Glyco_tranf_2_2"/>
    <property type="match status" value="1"/>
</dbReference>
<gene>
    <name evidence="2" type="ORF">KME25_25425</name>
</gene>
<keyword evidence="2" id="KW-0808">Transferase</keyword>
<protein>
    <submittedName>
        <fullName evidence="2">Glycosyltransferase</fullName>
        <ecNumber evidence="2">2.4.-.-</ecNumber>
    </submittedName>
</protein>